<organism evidence="1 2">
    <name type="scientific">Chelativorans petroleitrophicus</name>
    <dbReference type="NCBI Taxonomy" id="2975484"/>
    <lineage>
        <taxon>Bacteria</taxon>
        <taxon>Pseudomonadati</taxon>
        <taxon>Pseudomonadota</taxon>
        <taxon>Alphaproteobacteria</taxon>
        <taxon>Hyphomicrobiales</taxon>
        <taxon>Phyllobacteriaceae</taxon>
        <taxon>Chelativorans</taxon>
    </lineage>
</organism>
<gene>
    <name evidence="1" type="ORF">NYR54_02385</name>
</gene>
<name>A0A9X2X7F5_9HYPH</name>
<reference evidence="1" key="1">
    <citation type="submission" date="2022-08" db="EMBL/GenBank/DDBJ databases">
        <title>Chelativorans sichuanense sp. nov., a paraffin oil-degrading bacterium isolated from a mixture of oil-based drill cuttings and paddy soil.</title>
        <authorList>
            <person name="Yu J."/>
            <person name="Liu H."/>
            <person name="Chen Q."/>
        </authorList>
    </citation>
    <scope>NUCLEOTIDE SEQUENCE</scope>
    <source>
        <strain evidence="1">SCAU 2101</strain>
    </source>
</reference>
<sequence length="321" mass="35836">MRGILGGLILFLYLAAAPVEAVELVPPGNRNVEQPPIPGASARRTAALQTTYATKYRRIYELLRNDATLRSKIRNAAAAFGIEPIHIIGAIVGEHTYNVDAYDQLQTYYVKAVSYFRSSFTFSYGGETIDEFLQRPEFAACAGEKDSYALWSCRENVWDEVFRGRTVGGKRFPEDRFSAVFFQPFFAGQTFGIGQLNPLTALQMTDMVHEVTGLAKINHTDPQGVYRAIMDPDTTLAYIAATLKKSIDAYARIAGFDISKNPGITATLYNLGNPETRAARLAAENRLRRKHGRALKWPEENYYGWLVNDKLEELEALAAES</sequence>
<dbReference type="RefSeq" id="WP_261513832.1">
    <property type="nucleotide sequence ID" value="NZ_JAODNV010000004.1"/>
</dbReference>
<dbReference type="InterPro" id="IPR009842">
    <property type="entry name" value="DUF1402"/>
</dbReference>
<comment type="caution">
    <text evidence="1">The sequence shown here is derived from an EMBL/GenBank/DDBJ whole genome shotgun (WGS) entry which is preliminary data.</text>
</comment>
<protein>
    <submittedName>
        <fullName evidence="1">DUF1402 family protein</fullName>
    </submittedName>
</protein>
<proteinExistence type="predicted"/>
<keyword evidence="2" id="KW-1185">Reference proteome</keyword>
<accession>A0A9X2X7F5</accession>
<dbReference type="Proteomes" id="UP001149009">
    <property type="component" value="Unassembled WGS sequence"/>
</dbReference>
<dbReference type="Pfam" id="PF07182">
    <property type="entry name" value="DUF1402"/>
    <property type="match status" value="1"/>
</dbReference>
<dbReference type="AlphaFoldDB" id="A0A9X2X7F5"/>
<evidence type="ECO:0000313" key="1">
    <source>
        <dbReference type="EMBL" id="MCT8989147.1"/>
    </source>
</evidence>
<dbReference type="EMBL" id="JAODNV010000004">
    <property type="protein sequence ID" value="MCT8989147.1"/>
    <property type="molecule type" value="Genomic_DNA"/>
</dbReference>
<evidence type="ECO:0000313" key="2">
    <source>
        <dbReference type="Proteomes" id="UP001149009"/>
    </source>
</evidence>